<dbReference type="AlphaFoldDB" id="A0A075V800"/>
<dbReference type="PROSITE" id="PS50943">
    <property type="entry name" value="HTH_CROC1"/>
    <property type="match status" value="1"/>
</dbReference>
<reference evidence="3 4" key="1">
    <citation type="journal article" date="2014" name="J. Biotechnol.">
        <title>Complete genome sequence of the actinobacterium Amycolatopsis japonica MG417-CF17(T) (=DSM 44213T) producing (S,S)-N,N'-ethylenediaminedisuccinic acid.</title>
        <authorList>
            <person name="Stegmann E."/>
            <person name="Albersmeier A."/>
            <person name="Spohn M."/>
            <person name="Gert H."/>
            <person name="Weber T."/>
            <person name="Wohlleben W."/>
            <person name="Kalinowski J."/>
            <person name="Ruckert C."/>
        </authorList>
    </citation>
    <scope>NUCLEOTIDE SEQUENCE [LARGE SCALE GENOMIC DNA]</scope>
    <source>
        <strain evidence="4">MG417-CF17 (DSM 44213)</strain>
    </source>
</reference>
<dbReference type="InterPro" id="IPR001387">
    <property type="entry name" value="Cro/C1-type_HTH"/>
</dbReference>
<evidence type="ECO:0000313" key="4">
    <source>
        <dbReference type="Proteomes" id="UP000028492"/>
    </source>
</evidence>
<organism evidence="3 4">
    <name type="scientific">Amycolatopsis japonica</name>
    <dbReference type="NCBI Taxonomy" id="208439"/>
    <lineage>
        <taxon>Bacteria</taxon>
        <taxon>Bacillati</taxon>
        <taxon>Actinomycetota</taxon>
        <taxon>Actinomycetes</taxon>
        <taxon>Pseudonocardiales</taxon>
        <taxon>Pseudonocardiaceae</taxon>
        <taxon>Amycolatopsis</taxon>
        <taxon>Amycolatopsis japonica group</taxon>
    </lineage>
</organism>
<accession>A0A075V800</accession>
<keyword evidence="1" id="KW-0175">Coiled coil</keyword>
<dbReference type="HOGENOM" id="CLU_127701_0_0_11"/>
<proteinExistence type="predicted"/>
<protein>
    <recommendedName>
        <fullName evidence="2">HTH cro/C1-type domain-containing protein</fullName>
    </recommendedName>
</protein>
<gene>
    <name evidence="3" type="ORF">AJAP_38685</name>
</gene>
<dbReference type="InterPro" id="IPR010982">
    <property type="entry name" value="Lambda_DNA-bd_dom_sf"/>
</dbReference>
<evidence type="ECO:0000259" key="2">
    <source>
        <dbReference type="PROSITE" id="PS50943"/>
    </source>
</evidence>
<sequence>MAGQATRTLAAKLNDLFATKKRPDGKEYSNEQVAEFIVAGGYARTASQSYIWGLRNGTKTNPTKSYLEGLAAFFEVPVAYFFDDDNELVRQVDQQLEALKAERARMASLSGDEEIQLLAMRAGQLSPERLKLVKDMLELVYQQERAERPTPPDGGLPGV</sequence>
<dbReference type="Gene3D" id="1.10.260.40">
    <property type="entry name" value="lambda repressor-like DNA-binding domains"/>
    <property type="match status" value="1"/>
</dbReference>
<dbReference type="Proteomes" id="UP000028492">
    <property type="component" value="Chromosome"/>
</dbReference>
<dbReference type="EMBL" id="CP008953">
    <property type="protein sequence ID" value="AIG80521.1"/>
    <property type="molecule type" value="Genomic_DNA"/>
</dbReference>
<dbReference type="RefSeq" id="WP_038520648.1">
    <property type="nucleotide sequence ID" value="NZ_CP008953.1"/>
</dbReference>
<dbReference type="GO" id="GO:0003677">
    <property type="term" value="F:DNA binding"/>
    <property type="evidence" value="ECO:0007669"/>
    <property type="project" value="InterPro"/>
</dbReference>
<keyword evidence="4" id="KW-1185">Reference proteome</keyword>
<feature type="domain" description="HTH cro/C1-type" evidence="2">
    <location>
        <begin position="47"/>
        <end position="81"/>
    </location>
</feature>
<name>A0A075V800_9PSEU</name>
<dbReference type="STRING" id="208439.AJAP_38685"/>
<dbReference type="eggNOG" id="COG1476">
    <property type="taxonomic scope" value="Bacteria"/>
</dbReference>
<evidence type="ECO:0000256" key="1">
    <source>
        <dbReference type="SAM" id="Coils"/>
    </source>
</evidence>
<dbReference type="KEGG" id="aja:AJAP_38685"/>
<evidence type="ECO:0000313" key="3">
    <source>
        <dbReference type="EMBL" id="AIG80521.1"/>
    </source>
</evidence>
<feature type="coiled-coil region" evidence="1">
    <location>
        <begin position="82"/>
        <end position="109"/>
    </location>
</feature>